<comment type="caution">
    <text evidence="1">The sequence shown here is derived from an EMBL/GenBank/DDBJ whole genome shotgun (WGS) entry which is preliminary data.</text>
</comment>
<accession>A0ACC3C7S5</accession>
<evidence type="ECO:0000313" key="2">
    <source>
        <dbReference type="Proteomes" id="UP000798662"/>
    </source>
</evidence>
<evidence type="ECO:0000313" key="1">
    <source>
        <dbReference type="EMBL" id="KAK1866004.1"/>
    </source>
</evidence>
<name>A0ACC3C7S5_PYRYE</name>
<keyword evidence="2" id="KW-1185">Reference proteome</keyword>
<sequence>MPAATTATTAAAAAAAAAAGVVAPAVQPVGVPVAGAAATTGVGVVDGGGAPSPAPVADPEGAAEAPPGVATTTLGGLWAAADTRPTAAARGARPLHRGATFYAVLWAAHAPSSTAGDDLRSALVLVHPSAGERPMLLHRFLRHQSVPLPAVAVGDVLLVVNAVVEGWRLSRGRRVLAASAHVASTSFVHWPGGAPAGGPGGNASDGGGGPLPPAEVFGRRSPRLGAADEAAVRRLRVWSAAFVGRHAFPDASSVVPLGAGGGWRGVGQAAVSVGRVLRVRSTEPLVVEVWAGWGAPPPPPHAPPAVGAPPPPARGSCWWRRPPGRRLAPPPGH</sequence>
<protein>
    <submittedName>
        <fullName evidence="1">Uncharacterized protein</fullName>
    </submittedName>
</protein>
<dbReference type="EMBL" id="CM020619">
    <property type="protein sequence ID" value="KAK1866004.1"/>
    <property type="molecule type" value="Genomic_DNA"/>
</dbReference>
<proteinExistence type="predicted"/>
<gene>
    <name evidence="1" type="ORF">I4F81_008525</name>
</gene>
<reference evidence="1" key="1">
    <citation type="submission" date="2019-11" db="EMBL/GenBank/DDBJ databases">
        <title>Nori genome reveals adaptations in red seaweeds to the harsh intertidal environment.</title>
        <authorList>
            <person name="Wang D."/>
            <person name="Mao Y."/>
        </authorList>
    </citation>
    <scope>NUCLEOTIDE SEQUENCE</scope>
    <source>
        <tissue evidence="1">Gametophyte</tissue>
    </source>
</reference>
<organism evidence="1 2">
    <name type="scientific">Pyropia yezoensis</name>
    <name type="common">Susabi-nori</name>
    <name type="synonym">Porphyra yezoensis</name>
    <dbReference type="NCBI Taxonomy" id="2788"/>
    <lineage>
        <taxon>Eukaryota</taxon>
        <taxon>Rhodophyta</taxon>
        <taxon>Bangiophyceae</taxon>
        <taxon>Bangiales</taxon>
        <taxon>Bangiaceae</taxon>
        <taxon>Pyropia</taxon>
    </lineage>
</organism>
<dbReference type="Proteomes" id="UP000798662">
    <property type="component" value="Chromosome 2"/>
</dbReference>